<feature type="compositionally biased region" description="Basic and acidic residues" evidence="1">
    <location>
        <begin position="211"/>
        <end position="230"/>
    </location>
</feature>
<feature type="non-terminal residue" evidence="3">
    <location>
        <position position="315"/>
    </location>
</feature>
<feature type="transmembrane region" description="Helical" evidence="2">
    <location>
        <begin position="59"/>
        <end position="80"/>
    </location>
</feature>
<evidence type="ECO:0000256" key="2">
    <source>
        <dbReference type="SAM" id="Phobius"/>
    </source>
</evidence>
<feature type="region of interest" description="Disordered" evidence="1">
    <location>
        <begin position="144"/>
        <end position="174"/>
    </location>
</feature>
<dbReference type="OrthoDB" id="254195at2759"/>
<dbReference type="EMBL" id="AHKC01014600">
    <property type="protein sequence ID" value="EKF28879.1"/>
    <property type="molecule type" value="Genomic_DNA"/>
</dbReference>
<evidence type="ECO:0000313" key="3">
    <source>
        <dbReference type="EMBL" id="EKF28879.1"/>
    </source>
</evidence>
<protein>
    <submittedName>
        <fullName evidence="3">Mucin-associated surface protein (MASP), putative</fullName>
    </submittedName>
</protein>
<accession>K2MT74</accession>
<feature type="transmembrane region" description="Helical" evidence="2">
    <location>
        <begin position="16"/>
        <end position="39"/>
    </location>
</feature>
<gene>
    <name evidence="3" type="ORF">MOQ_007356</name>
</gene>
<keyword evidence="2" id="KW-0812">Transmembrane</keyword>
<feature type="region of interest" description="Disordered" evidence="1">
    <location>
        <begin position="195"/>
        <end position="315"/>
    </location>
</feature>
<name>K2MT74_TRYCR</name>
<dbReference type="Proteomes" id="UP000007350">
    <property type="component" value="Unassembled WGS sequence"/>
</dbReference>
<evidence type="ECO:0000256" key="1">
    <source>
        <dbReference type="SAM" id="MobiDB-lite"/>
    </source>
</evidence>
<comment type="caution">
    <text evidence="3">The sequence shown here is derived from an EMBL/GenBank/DDBJ whole genome shotgun (WGS) entry which is preliminary data.</text>
</comment>
<keyword evidence="2" id="KW-1133">Transmembrane helix</keyword>
<reference evidence="3 4" key="1">
    <citation type="journal article" date="2012" name="BMC Genomics">
        <title>Comparative genomic analysis of human infective Trypanosoma cruzi lineages with the bat-restricted subspecies T. cruzi marinkellei.</title>
        <authorList>
            <person name="Franzen O."/>
            <person name="Talavera-Lopez C."/>
            <person name="Ochaya S."/>
            <person name="Butler C.E."/>
            <person name="Messenger L.A."/>
            <person name="Lewis M.D."/>
            <person name="Llewellyn M.S."/>
            <person name="Marinkelle C.J."/>
            <person name="Tyler K.M."/>
            <person name="Miles M.A."/>
            <person name="Andersson B."/>
        </authorList>
    </citation>
    <scope>NUCLEOTIDE SEQUENCE [LARGE SCALE GENOMIC DNA]</scope>
    <source>
        <strain evidence="3 4">B7</strain>
    </source>
</reference>
<feature type="compositionally biased region" description="Basic and acidic residues" evidence="1">
    <location>
        <begin position="254"/>
        <end position="273"/>
    </location>
</feature>
<keyword evidence="4" id="KW-1185">Reference proteome</keyword>
<proteinExistence type="predicted"/>
<organism evidence="3 4">
    <name type="scientific">Trypanosoma cruzi marinkellei</name>
    <dbReference type="NCBI Taxonomy" id="85056"/>
    <lineage>
        <taxon>Eukaryota</taxon>
        <taxon>Discoba</taxon>
        <taxon>Euglenozoa</taxon>
        <taxon>Kinetoplastea</taxon>
        <taxon>Metakinetoplastina</taxon>
        <taxon>Trypanosomatida</taxon>
        <taxon>Trypanosomatidae</taxon>
        <taxon>Trypanosoma</taxon>
        <taxon>Schizotrypanum</taxon>
    </lineage>
</organism>
<keyword evidence="2" id="KW-0472">Membrane</keyword>
<dbReference type="AlphaFoldDB" id="K2MT74"/>
<feature type="compositionally biased region" description="Basic and acidic residues" evidence="1">
    <location>
        <begin position="144"/>
        <end position="158"/>
    </location>
</feature>
<sequence>CCEALCVFSLFSDSDCLIGCALVLPFITVLWLCDLSLLLPPLCVDGELVCAEGYTQVTGVMAMMMTGRVLLVCALCVLWCGAGGGFCKQALEDDFCDKSYVEVLSSLANKTDDELKQTYCKNKDDETTCLKTLKKNIADALKTEKTKEDDATDREPDVSKVTGVSVGSPKTKSPEAVGVNTAVLSTPLSLNVDGGFDAQIHSPAGVAGHQQHSDDGRSEAEQGNHQEAGRCSEGQDASGGCSHVPASDAATEGPHQHTGDMQDKKIHNKDEHTPQTGLKLTEAREGTGGAPAPPQVPPNTAESHEDGSRRVAAPA</sequence>
<evidence type="ECO:0000313" key="4">
    <source>
        <dbReference type="Proteomes" id="UP000007350"/>
    </source>
</evidence>
<feature type="non-terminal residue" evidence="3">
    <location>
        <position position="1"/>
    </location>
</feature>